<gene>
    <name evidence="2" type="ORF">HJG44_20825</name>
</gene>
<organism evidence="2 3">
    <name type="scientific">Enterovirga aerilata</name>
    <dbReference type="NCBI Taxonomy" id="2730920"/>
    <lineage>
        <taxon>Bacteria</taxon>
        <taxon>Pseudomonadati</taxon>
        <taxon>Pseudomonadota</taxon>
        <taxon>Alphaproteobacteria</taxon>
        <taxon>Hyphomicrobiales</taxon>
        <taxon>Methylobacteriaceae</taxon>
        <taxon>Enterovirga</taxon>
    </lineage>
</organism>
<dbReference type="AlphaFoldDB" id="A0A849IBM7"/>
<dbReference type="RefSeq" id="WP_171220253.1">
    <property type="nucleotide sequence ID" value="NZ_JABEPP010000006.1"/>
</dbReference>
<accession>A0A849IBM7</accession>
<dbReference type="EMBL" id="JABEPP010000006">
    <property type="protein sequence ID" value="NNM74808.1"/>
    <property type="molecule type" value="Genomic_DNA"/>
</dbReference>
<dbReference type="Pfam" id="PF16917">
    <property type="entry name" value="BPL_LplA_LipB_2"/>
    <property type="match status" value="1"/>
</dbReference>
<sequence length="242" mass="25821">MTALALRTERPAPDLPPAFSWAAPPPGIPVHDFARDAAARLGAGSLTSRTGDRVLEFAVVLEPEERLRDARRSALVGMAALADAVGSAAPPEMPVAIRYPDVIEFDGARLGGGRLAWPESCGEEDVPDWLVFSAMLIASKRHAGDPGLTPDSTALDEEGFGPGAPDAIVEAFARYLLLGFDAVRDRGFAAWSDAYRRWMRDARTAWLDADGNLRTGTGEVVRLAQALADASWFDPGTGAPRL</sequence>
<evidence type="ECO:0000313" key="3">
    <source>
        <dbReference type="Proteomes" id="UP000564885"/>
    </source>
</evidence>
<evidence type="ECO:0000313" key="2">
    <source>
        <dbReference type="EMBL" id="NNM74808.1"/>
    </source>
</evidence>
<protein>
    <recommendedName>
        <fullName evidence="1">BPL/LPL catalytic domain-containing protein</fullName>
    </recommendedName>
</protein>
<name>A0A849IBM7_9HYPH</name>
<reference evidence="2 3" key="1">
    <citation type="submission" date="2020-04" db="EMBL/GenBank/DDBJ databases">
        <title>Enterovirga sp. isolate from soil.</title>
        <authorList>
            <person name="Chea S."/>
            <person name="Kim D.-U."/>
        </authorList>
    </citation>
    <scope>NUCLEOTIDE SEQUENCE [LARGE SCALE GENOMIC DNA]</scope>
    <source>
        <strain evidence="2 3">DB1703</strain>
    </source>
</reference>
<comment type="caution">
    <text evidence="2">The sequence shown here is derived from an EMBL/GenBank/DDBJ whole genome shotgun (WGS) entry which is preliminary data.</text>
</comment>
<evidence type="ECO:0000259" key="1">
    <source>
        <dbReference type="Pfam" id="PF16917"/>
    </source>
</evidence>
<feature type="domain" description="BPL/LPL catalytic" evidence="1">
    <location>
        <begin position="15"/>
        <end position="196"/>
    </location>
</feature>
<dbReference type="Gene3D" id="3.30.930.10">
    <property type="entry name" value="Bira Bifunctional Protein, Domain 2"/>
    <property type="match status" value="1"/>
</dbReference>
<dbReference type="InterPro" id="IPR045864">
    <property type="entry name" value="aa-tRNA-synth_II/BPL/LPL"/>
</dbReference>
<dbReference type="InterPro" id="IPR004143">
    <property type="entry name" value="BPL_LPL_catalytic"/>
</dbReference>
<dbReference type="Proteomes" id="UP000564885">
    <property type="component" value="Unassembled WGS sequence"/>
</dbReference>
<proteinExistence type="predicted"/>
<keyword evidence="3" id="KW-1185">Reference proteome</keyword>